<keyword evidence="1" id="KW-0472">Membrane</keyword>
<name>A0ABV8PZ20_9BACT</name>
<feature type="transmembrane region" description="Helical" evidence="1">
    <location>
        <begin position="68"/>
        <end position="89"/>
    </location>
</feature>
<dbReference type="InterPro" id="IPR024294">
    <property type="entry name" value="DUF3810"/>
</dbReference>
<keyword evidence="3" id="KW-1185">Reference proteome</keyword>
<proteinExistence type="predicted"/>
<protein>
    <submittedName>
        <fullName evidence="2">DUF3810 domain-containing protein</fullName>
    </submittedName>
</protein>
<dbReference type="Proteomes" id="UP001595906">
    <property type="component" value="Unassembled WGS sequence"/>
</dbReference>
<comment type="caution">
    <text evidence="2">The sequence shown here is derived from an EMBL/GenBank/DDBJ whole genome shotgun (WGS) entry which is preliminary data.</text>
</comment>
<feature type="transmembrane region" description="Helical" evidence="1">
    <location>
        <begin position="110"/>
        <end position="131"/>
    </location>
</feature>
<evidence type="ECO:0000256" key="1">
    <source>
        <dbReference type="SAM" id="Phobius"/>
    </source>
</evidence>
<gene>
    <name evidence="2" type="ORF">ACFOW1_12355</name>
</gene>
<dbReference type="Pfam" id="PF12725">
    <property type="entry name" value="DUF3810"/>
    <property type="match status" value="1"/>
</dbReference>
<keyword evidence="1" id="KW-0812">Transmembrane</keyword>
<feature type="transmembrane region" description="Helical" evidence="1">
    <location>
        <begin position="16"/>
        <end position="38"/>
    </location>
</feature>
<evidence type="ECO:0000313" key="2">
    <source>
        <dbReference type="EMBL" id="MFC4232686.1"/>
    </source>
</evidence>
<reference evidence="3" key="1">
    <citation type="journal article" date="2019" name="Int. J. Syst. Evol. Microbiol.">
        <title>The Global Catalogue of Microorganisms (GCM) 10K type strain sequencing project: providing services to taxonomists for standard genome sequencing and annotation.</title>
        <authorList>
            <consortium name="The Broad Institute Genomics Platform"/>
            <consortium name="The Broad Institute Genome Sequencing Center for Infectious Disease"/>
            <person name="Wu L."/>
            <person name="Ma J."/>
        </authorList>
    </citation>
    <scope>NUCLEOTIDE SEQUENCE [LARGE SCALE GENOMIC DNA]</scope>
    <source>
        <strain evidence="3">CECT 8010</strain>
    </source>
</reference>
<sequence>MKVTHTSTLQRYKSNITWIIPLVFAIFLFVISLFPAFIEKYYSNNYYIQISELQRIITHWVPFSVGDIGYFILILYIIFCVVKFVIRLITRQLSWRIIGRNLLKCSKFLLWVYVFFNLFWGLNYTRLGIAYQLQLSNSKYSTQELHDFTCEILDKLNDSRLALGDSNYQYPSNNIIYSQAFDAYQATKQTFHFINYKHFSVKPSLLSTMVSYAGYSGYYNPFSGEAQLNTDLPKFITPFVTCHEMAHQLGYASESEANFVGFLAATHSNNPLFVYSAYFDMFMSANGALFEQDFYGAYLNLKQLNSLTKRDRKAYRDYVLGKQNNIQPVMSKIYDQYLKANQQKSGIKSYNEVIDWLIAYKKKYGTF</sequence>
<dbReference type="EMBL" id="JBHSDC010000024">
    <property type="protein sequence ID" value="MFC4232686.1"/>
    <property type="molecule type" value="Genomic_DNA"/>
</dbReference>
<accession>A0ABV8PZ20</accession>
<dbReference type="RefSeq" id="WP_379014640.1">
    <property type="nucleotide sequence ID" value="NZ_JBHSDC010000024.1"/>
</dbReference>
<keyword evidence="1" id="KW-1133">Transmembrane helix</keyword>
<organism evidence="2 3">
    <name type="scientific">Parasediminibacterium paludis</name>
    <dbReference type="NCBI Taxonomy" id="908966"/>
    <lineage>
        <taxon>Bacteria</taxon>
        <taxon>Pseudomonadati</taxon>
        <taxon>Bacteroidota</taxon>
        <taxon>Chitinophagia</taxon>
        <taxon>Chitinophagales</taxon>
        <taxon>Chitinophagaceae</taxon>
        <taxon>Parasediminibacterium</taxon>
    </lineage>
</organism>
<evidence type="ECO:0000313" key="3">
    <source>
        <dbReference type="Proteomes" id="UP001595906"/>
    </source>
</evidence>